<dbReference type="InterPro" id="IPR000653">
    <property type="entry name" value="DegT/StrS_aminotransferase"/>
</dbReference>
<dbReference type="AlphaFoldDB" id="A0A285J6U0"/>
<gene>
    <name evidence="6" type="ORF">SAMN06297280_3049</name>
</gene>
<dbReference type="EMBL" id="OBEB01000006">
    <property type="protein sequence ID" value="SNY56050.1"/>
    <property type="molecule type" value="Genomic_DNA"/>
</dbReference>
<keyword evidence="1 4" id="KW-0663">Pyridoxal phosphate</keyword>
<evidence type="ECO:0000256" key="1">
    <source>
        <dbReference type="ARBA" id="ARBA00022898"/>
    </source>
</evidence>
<dbReference type="Proteomes" id="UP000219353">
    <property type="component" value="Unassembled WGS sequence"/>
</dbReference>
<dbReference type="InterPro" id="IPR020026">
    <property type="entry name" value="PseC"/>
</dbReference>
<dbReference type="OrthoDB" id="9804264at2"/>
<protein>
    <submittedName>
        <fullName evidence="6">UDP-4-amino-4,6-dideoxy-N-acetyl-beta-L-altrosamine transaminase</fullName>
    </submittedName>
</protein>
<dbReference type="InterPro" id="IPR015424">
    <property type="entry name" value="PyrdxlP-dep_Trfase"/>
</dbReference>
<dbReference type="GO" id="GO:0000271">
    <property type="term" value="P:polysaccharide biosynthetic process"/>
    <property type="evidence" value="ECO:0007669"/>
    <property type="project" value="TreeGrafter"/>
</dbReference>
<dbReference type="SUPFAM" id="SSF53383">
    <property type="entry name" value="PLP-dependent transferases"/>
    <property type="match status" value="1"/>
</dbReference>
<dbReference type="Gene3D" id="3.40.640.10">
    <property type="entry name" value="Type I PLP-dependent aspartate aminotransferase-like (Major domain)"/>
    <property type="match status" value="1"/>
</dbReference>
<evidence type="ECO:0000313" key="7">
    <source>
        <dbReference type="Proteomes" id="UP000219353"/>
    </source>
</evidence>
<dbReference type="InterPro" id="IPR015421">
    <property type="entry name" value="PyrdxlP-dep_Trfase_major"/>
</dbReference>
<evidence type="ECO:0000256" key="3">
    <source>
        <dbReference type="PIRSR" id="PIRSR000390-1"/>
    </source>
</evidence>
<feature type="modified residue" description="N6-(pyridoxal phosphate)lysine" evidence="4">
    <location>
        <position position="188"/>
    </location>
</feature>
<dbReference type="GO" id="GO:0008483">
    <property type="term" value="F:transaminase activity"/>
    <property type="evidence" value="ECO:0007669"/>
    <property type="project" value="TreeGrafter"/>
</dbReference>
<sequence>MIPYGRQHISQQDIDAVVEVLQSDFLTQGPAVPAFEQRLCKLTTAQYAVAVNSATSALHIACLALGVGPGSRVWTSPISFVASANCARYCGAMIDFVDVEPDTGNMAVDQLRQKLELARSNDTLPQVVIPVHLAGASCDMQQIHYLANEFGFQIIEDASHAVGASYQDEPVGCCRYSDITVFSFHPVKIITTGEGGAALTNNTSLVDRMRLLRSHGISRDENLMTEPSHGAWYYQQLQLGLNYRMTDLQAALGLSQSQRLLPIMQQRQMLAASYNDLLANLTIGLPEPDPSVISAWHLYIIRLDDKTKRKAVFDGLRAAGIGVNVHYIPIHTQPYYQQLGFDWGDFPHAEDFYERIISLPMFPELSSEQQQFIADTLKELLT</sequence>
<dbReference type="PIRSF" id="PIRSF000390">
    <property type="entry name" value="PLP_StrS"/>
    <property type="match status" value="1"/>
</dbReference>
<organism evidence="6 7">
    <name type="scientific">Arsukibacterium tuosuense</name>
    <dbReference type="NCBI Taxonomy" id="1323745"/>
    <lineage>
        <taxon>Bacteria</taxon>
        <taxon>Pseudomonadati</taxon>
        <taxon>Pseudomonadota</taxon>
        <taxon>Gammaproteobacteria</taxon>
        <taxon>Chromatiales</taxon>
        <taxon>Chromatiaceae</taxon>
        <taxon>Arsukibacterium</taxon>
    </lineage>
</organism>
<comment type="similarity">
    <text evidence="2 5">Belongs to the DegT/DnrJ/EryC1 family.</text>
</comment>
<dbReference type="RefSeq" id="WP_097112237.1">
    <property type="nucleotide sequence ID" value="NZ_OBEB01000006.1"/>
</dbReference>
<dbReference type="CDD" id="cd00616">
    <property type="entry name" value="AHBA_syn"/>
    <property type="match status" value="1"/>
</dbReference>
<reference evidence="7" key="1">
    <citation type="submission" date="2017-09" db="EMBL/GenBank/DDBJ databases">
        <authorList>
            <person name="Varghese N."/>
            <person name="Submissions S."/>
        </authorList>
    </citation>
    <scope>NUCLEOTIDE SEQUENCE [LARGE SCALE GENOMIC DNA]</scope>
    <source>
        <strain evidence="7">CGMCC 1.12461</strain>
    </source>
</reference>
<dbReference type="Gene3D" id="3.90.1150.10">
    <property type="entry name" value="Aspartate Aminotransferase, domain 1"/>
    <property type="match status" value="1"/>
</dbReference>
<dbReference type="GO" id="GO:0030170">
    <property type="term" value="F:pyridoxal phosphate binding"/>
    <property type="evidence" value="ECO:0007669"/>
    <property type="project" value="TreeGrafter"/>
</dbReference>
<dbReference type="PANTHER" id="PTHR30244:SF34">
    <property type="entry name" value="DTDP-4-AMINO-4,6-DIDEOXYGALACTOSE TRANSAMINASE"/>
    <property type="match status" value="1"/>
</dbReference>
<dbReference type="Pfam" id="PF01041">
    <property type="entry name" value="DegT_DnrJ_EryC1"/>
    <property type="match status" value="1"/>
</dbReference>
<dbReference type="InterPro" id="IPR015422">
    <property type="entry name" value="PyrdxlP-dep_Trfase_small"/>
</dbReference>
<dbReference type="PANTHER" id="PTHR30244">
    <property type="entry name" value="TRANSAMINASE"/>
    <property type="match status" value="1"/>
</dbReference>
<proteinExistence type="inferred from homology"/>
<evidence type="ECO:0000313" key="6">
    <source>
        <dbReference type="EMBL" id="SNY56050.1"/>
    </source>
</evidence>
<name>A0A285J6U0_9GAMM</name>
<accession>A0A285J6U0</accession>
<feature type="active site" description="Proton acceptor" evidence="3">
    <location>
        <position position="188"/>
    </location>
</feature>
<evidence type="ECO:0000256" key="5">
    <source>
        <dbReference type="RuleBase" id="RU004508"/>
    </source>
</evidence>
<keyword evidence="7" id="KW-1185">Reference proteome</keyword>
<evidence type="ECO:0000256" key="2">
    <source>
        <dbReference type="ARBA" id="ARBA00037999"/>
    </source>
</evidence>
<evidence type="ECO:0000256" key="4">
    <source>
        <dbReference type="PIRSR" id="PIRSR000390-2"/>
    </source>
</evidence>
<dbReference type="NCBIfam" id="TIGR03588">
    <property type="entry name" value="PseC"/>
    <property type="match status" value="1"/>
</dbReference>